<evidence type="ECO:0000256" key="1">
    <source>
        <dbReference type="SAM" id="MobiDB-lite"/>
    </source>
</evidence>
<dbReference type="AlphaFoldDB" id="A0A9X0ATL8"/>
<proteinExistence type="predicted"/>
<evidence type="ECO:0000313" key="3">
    <source>
        <dbReference type="Proteomes" id="UP001152300"/>
    </source>
</evidence>
<feature type="compositionally biased region" description="Low complexity" evidence="1">
    <location>
        <begin position="13"/>
        <end position="29"/>
    </location>
</feature>
<dbReference type="Proteomes" id="UP001152300">
    <property type="component" value="Unassembled WGS sequence"/>
</dbReference>
<dbReference type="OrthoDB" id="3016366at2759"/>
<comment type="caution">
    <text evidence="2">The sequence shown here is derived from an EMBL/GenBank/DDBJ whole genome shotgun (WGS) entry which is preliminary data.</text>
</comment>
<feature type="region of interest" description="Disordered" evidence="1">
    <location>
        <begin position="118"/>
        <end position="257"/>
    </location>
</feature>
<organism evidence="2 3">
    <name type="scientific">Sclerotinia nivalis</name>
    <dbReference type="NCBI Taxonomy" id="352851"/>
    <lineage>
        <taxon>Eukaryota</taxon>
        <taxon>Fungi</taxon>
        <taxon>Dikarya</taxon>
        <taxon>Ascomycota</taxon>
        <taxon>Pezizomycotina</taxon>
        <taxon>Leotiomycetes</taxon>
        <taxon>Helotiales</taxon>
        <taxon>Sclerotiniaceae</taxon>
        <taxon>Sclerotinia</taxon>
    </lineage>
</organism>
<protein>
    <submittedName>
        <fullName evidence="2">Uncharacterized protein</fullName>
    </submittedName>
</protein>
<evidence type="ECO:0000313" key="2">
    <source>
        <dbReference type="EMBL" id="KAJ8068741.1"/>
    </source>
</evidence>
<reference evidence="2" key="1">
    <citation type="submission" date="2022-11" db="EMBL/GenBank/DDBJ databases">
        <title>Genome Resource of Sclerotinia nivalis Strain SnTB1, a Plant Pathogen Isolated from American Ginseng.</title>
        <authorList>
            <person name="Fan S."/>
        </authorList>
    </citation>
    <scope>NUCLEOTIDE SEQUENCE</scope>
    <source>
        <strain evidence="2">SnTB1</strain>
    </source>
</reference>
<dbReference type="EMBL" id="JAPEIS010000002">
    <property type="protein sequence ID" value="KAJ8068741.1"/>
    <property type="molecule type" value="Genomic_DNA"/>
</dbReference>
<keyword evidence="3" id="KW-1185">Reference proteome</keyword>
<accession>A0A9X0ATL8</accession>
<sequence>MNIDNLPRLPAASTSTSPSSSSSTRTSPSNPLIKNKHKLISPFGNFQSLSIPDSHPPITTPWEENKLYIHLTDRGNPGTFHWSLYLTEDDPEKGWVYHVYDPEPGRWILEMLGPAGPVTSEVDGEGDRGDVGIYAGGNEGDGDLDVEDRGTDASKEEKEDEDSAELNTKGTKDSEVVEENGEGEGEGGENCESGGVGIMASKRNFAEEEEEKTLGNGKRVKVQGDRNEEEEGRVDQMKGESQASFATPDEKDDNYPSLTHTTPLAAVEIGTNIQDMREIIEQTISSIWGYEKRRIGRGDKTCRQFLLHCISEMESLGILSLLPGKSGFDLEREAKEFGMLSDPALNPGARRGRVWKSRIIS</sequence>
<name>A0A9X0ATL8_9HELO</name>
<gene>
    <name evidence="2" type="ORF">OCU04_002438</name>
</gene>
<feature type="compositionally biased region" description="Basic and acidic residues" evidence="1">
    <location>
        <begin position="147"/>
        <end position="157"/>
    </location>
</feature>
<feature type="compositionally biased region" description="Acidic residues" evidence="1">
    <location>
        <begin position="176"/>
        <end position="189"/>
    </location>
</feature>
<feature type="region of interest" description="Disordered" evidence="1">
    <location>
        <begin position="1"/>
        <end position="34"/>
    </location>
</feature>